<dbReference type="SUPFAM" id="SSF55031">
    <property type="entry name" value="Bacterial exopeptidase dimerisation domain"/>
    <property type="match status" value="1"/>
</dbReference>
<gene>
    <name evidence="4" type="ORF">F4694_005579</name>
</gene>
<dbReference type="EMBL" id="JACCBX010000015">
    <property type="protein sequence ID" value="NYE08730.1"/>
    <property type="molecule type" value="Genomic_DNA"/>
</dbReference>
<feature type="binding site" evidence="1">
    <location>
        <position position="97"/>
    </location>
    <ligand>
        <name>Mn(2+)</name>
        <dbReference type="ChEBI" id="CHEBI:29035"/>
        <label>2</label>
    </ligand>
</feature>
<feature type="binding site" evidence="1">
    <location>
        <position position="95"/>
    </location>
    <ligand>
        <name>Mn(2+)</name>
        <dbReference type="ChEBI" id="CHEBI:29035"/>
        <label>2</label>
    </ligand>
</feature>
<evidence type="ECO:0000256" key="1">
    <source>
        <dbReference type="PIRSR" id="PIRSR005962-1"/>
    </source>
</evidence>
<feature type="binding site" evidence="1">
    <location>
        <position position="347"/>
    </location>
    <ligand>
        <name>Mn(2+)</name>
        <dbReference type="ChEBI" id="CHEBI:29035"/>
        <label>2</label>
    </ligand>
</feature>
<evidence type="ECO:0000256" key="2">
    <source>
        <dbReference type="SAM" id="Coils"/>
    </source>
</evidence>
<feature type="coiled-coil region" evidence="2">
    <location>
        <begin position="249"/>
        <end position="276"/>
    </location>
</feature>
<dbReference type="Gene3D" id="3.30.70.360">
    <property type="match status" value="1"/>
</dbReference>
<evidence type="ECO:0000313" key="5">
    <source>
        <dbReference type="Proteomes" id="UP000548423"/>
    </source>
</evidence>
<feature type="binding site" evidence="1">
    <location>
        <position position="153"/>
    </location>
    <ligand>
        <name>Mn(2+)</name>
        <dbReference type="ChEBI" id="CHEBI:29035"/>
        <label>2</label>
    </ligand>
</feature>
<comment type="caution">
    <text evidence="4">The sequence shown here is derived from an EMBL/GenBank/DDBJ whole genome shotgun (WGS) entry which is preliminary data.</text>
</comment>
<dbReference type="Pfam" id="PF07687">
    <property type="entry name" value="M20_dimer"/>
    <property type="match status" value="1"/>
</dbReference>
<dbReference type="NCBIfam" id="TIGR01891">
    <property type="entry name" value="amidohydrolases"/>
    <property type="match status" value="1"/>
</dbReference>
<evidence type="ECO:0000259" key="3">
    <source>
        <dbReference type="Pfam" id="PF07687"/>
    </source>
</evidence>
<dbReference type="GO" id="GO:0016787">
    <property type="term" value="F:hydrolase activity"/>
    <property type="evidence" value="ECO:0007669"/>
    <property type="project" value="UniProtKB-KW"/>
</dbReference>
<comment type="cofactor">
    <cofactor evidence="1">
        <name>Mn(2+)</name>
        <dbReference type="ChEBI" id="CHEBI:29035"/>
    </cofactor>
    <text evidence="1">The Mn(2+) ion enhances activity.</text>
</comment>
<feature type="domain" description="Peptidase M20 dimerisation" evidence="3">
    <location>
        <begin position="170"/>
        <end position="274"/>
    </location>
</feature>
<evidence type="ECO:0000313" key="4">
    <source>
        <dbReference type="EMBL" id="NYE08730.1"/>
    </source>
</evidence>
<feature type="binding site" evidence="1">
    <location>
        <position position="129"/>
    </location>
    <ligand>
        <name>Mn(2+)</name>
        <dbReference type="ChEBI" id="CHEBI:29035"/>
        <label>2</label>
    </ligand>
</feature>
<dbReference type="AlphaFoldDB" id="A0A852TIC4"/>
<dbReference type="InterPro" id="IPR002933">
    <property type="entry name" value="Peptidase_M20"/>
</dbReference>
<dbReference type="InterPro" id="IPR011650">
    <property type="entry name" value="Peptidase_M20_dimer"/>
</dbReference>
<dbReference type="PANTHER" id="PTHR11014:SF169">
    <property type="entry name" value="CLAN MH, FAMILY M20, PEPTIDASE T-LIKE METALLOPEPTIDASE"/>
    <property type="match status" value="1"/>
</dbReference>
<keyword evidence="2" id="KW-0175">Coiled coil</keyword>
<dbReference type="SUPFAM" id="SSF53187">
    <property type="entry name" value="Zn-dependent exopeptidases"/>
    <property type="match status" value="1"/>
</dbReference>
<organism evidence="4 5">
    <name type="scientific">Neobacillus niacini</name>
    <dbReference type="NCBI Taxonomy" id="86668"/>
    <lineage>
        <taxon>Bacteria</taxon>
        <taxon>Bacillati</taxon>
        <taxon>Bacillota</taxon>
        <taxon>Bacilli</taxon>
        <taxon>Bacillales</taxon>
        <taxon>Bacillaceae</taxon>
        <taxon>Neobacillus</taxon>
    </lineage>
</organism>
<reference evidence="5" key="1">
    <citation type="submission" date="2020-07" db="EMBL/GenBank/DDBJ databases">
        <authorList>
            <person name="Partida-Martinez L."/>
            <person name="Huntemann M."/>
            <person name="Clum A."/>
            <person name="Wang J."/>
            <person name="Palaniappan K."/>
            <person name="Ritter S."/>
            <person name="Chen I.-M."/>
            <person name="Stamatis D."/>
            <person name="Reddy T."/>
            <person name="O'Malley R."/>
            <person name="Daum C."/>
            <person name="Shapiro N."/>
            <person name="Ivanova N."/>
            <person name="Kyrpides N."/>
            <person name="Woyke T."/>
        </authorList>
    </citation>
    <scope>NUCLEOTIDE SEQUENCE [LARGE SCALE GENOMIC DNA]</scope>
    <source>
        <strain evidence="5">AT2.8</strain>
    </source>
</reference>
<proteinExistence type="predicted"/>
<dbReference type="Gene3D" id="3.40.630.10">
    <property type="entry name" value="Zn peptidases"/>
    <property type="match status" value="1"/>
</dbReference>
<dbReference type="Proteomes" id="UP000548423">
    <property type="component" value="Unassembled WGS sequence"/>
</dbReference>
<keyword evidence="1" id="KW-0464">Manganese</keyword>
<keyword evidence="1" id="KW-0479">Metal-binding</keyword>
<dbReference type="PANTHER" id="PTHR11014">
    <property type="entry name" value="PEPTIDASE M20 FAMILY MEMBER"/>
    <property type="match status" value="1"/>
</dbReference>
<dbReference type="Pfam" id="PF01546">
    <property type="entry name" value="Peptidase_M20"/>
    <property type="match status" value="1"/>
</dbReference>
<dbReference type="InterPro" id="IPR036264">
    <property type="entry name" value="Bact_exopeptidase_dim_dom"/>
</dbReference>
<name>A0A852TIC4_9BACI</name>
<protein>
    <submittedName>
        <fullName evidence="4">Amidohydrolase</fullName>
    </submittedName>
</protein>
<reference evidence="5" key="2">
    <citation type="submission" date="2020-08" db="EMBL/GenBank/DDBJ databases">
        <title>The Agave Microbiome: Exploring the role of microbial communities in plant adaptations to desert environments.</title>
        <authorList>
            <person name="Partida-Martinez L.P."/>
        </authorList>
    </citation>
    <scope>NUCLEOTIDE SEQUENCE [LARGE SCALE GENOMIC DNA]</scope>
    <source>
        <strain evidence="5">AT2.8</strain>
    </source>
</reference>
<dbReference type="InterPro" id="IPR017439">
    <property type="entry name" value="Amidohydrolase"/>
</dbReference>
<accession>A0A852TIC4</accession>
<sequence>MDVKNLELAIQLRHELHQHPEISNEEIWTKQHLIYFLKKHTMLEIVDRDSWFYAIYRAGEDKKNIAFRADFDALPMPEVIDIPHASKNPGVSHKCGHDGHAAGLAGFALEVDQNGADKNIFFLFQHAEETGDGAIQCATFIKENNIEEIFAYHNMSGMPFNSINVIDGTAHCASKGMTIHMEGSPAHASQPENGVNPSFAIAKIIDAIPELTSTENNEGLVLCTVVQVNIGERAFGLAASKGELLLTIRALYEAELDKLQKNLEDLAREQAEKYGLKISISFNDEFPETVNHKESSDKIREVSNEKGFQLVEMKDAFRASEDFGHYTKLTKGAIFYIGNGENYPHIHTYEYDFRDEIIETAVELFKGLAEI</sequence>
<dbReference type="PIRSF" id="PIRSF005962">
    <property type="entry name" value="Pept_M20D_amidohydro"/>
    <property type="match status" value="1"/>
</dbReference>
<dbReference type="GO" id="GO:0046872">
    <property type="term" value="F:metal ion binding"/>
    <property type="evidence" value="ECO:0007669"/>
    <property type="project" value="UniProtKB-KW"/>
</dbReference>